<dbReference type="EMBL" id="FNRT01000002">
    <property type="protein sequence ID" value="SEB83869.1"/>
    <property type="molecule type" value="Genomic_DNA"/>
</dbReference>
<dbReference type="STRING" id="402596.SAMN04489844_1165"/>
<dbReference type="OrthoDB" id="9759796at2"/>
<evidence type="ECO:0000256" key="2">
    <source>
        <dbReference type="ARBA" id="ARBA00005102"/>
    </source>
</evidence>
<dbReference type="GO" id="GO:0016747">
    <property type="term" value="F:acyltransferase activity, transferring groups other than amino-acyl groups"/>
    <property type="evidence" value="ECO:0007669"/>
    <property type="project" value="InterPro"/>
</dbReference>
<comment type="similarity">
    <text evidence="3">Belongs to the peptidase S45 family.</text>
</comment>
<evidence type="ECO:0000259" key="6">
    <source>
        <dbReference type="PROSITE" id="PS51186"/>
    </source>
</evidence>
<keyword evidence="8" id="KW-1185">Reference proteome</keyword>
<dbReference type="InterPro" id="IPR023343">
    <property type="entry name" value="Penicillin_amidase_dom1"/>
</dbReference>
<dbReference type="InterPro" id="IPR043147">
    <property type="entry name" value="Penicillin_amidase_A-knob"/>
</dbReference>
<evidence type="ECO:0000256" key="5">
    <source>
        <dbReference type="ARBA" id="ARBA00031122"/>
    </source>
</evidence>
<dbReference type="InterPro" id="IPR000182">
    <property type="entry name" value="GNAT_dom"/>
</dbReference>
<evidence type="ECO:0000256" key="3">
    <source>
        <dbReference type="ARBA" id="ARBA00006586"/>
    </source>
</evidence>
<evidence type="ECO:0000313" key="7">
    <source>
        <dbReference type="EMBL" id="SEB83869.1"/>
    </source>
</evidence>
<dbReference type="Gene3D" id="1.10.439.10">
    <property type="entry name" value="Penicillin Amidohydrolase, domain 1"/>
    <property type="match status" value="1"/>
</dbReference>
<gene>
    <name evidence="7" type="ORF">SAMN04489844_1165</name>
</gene>
<protein>
    <recommendedName>
        <fullName evidence="4">Lysine N-acyltransferase MbtK</fullName>
    </recommendedName>
    <alternativeName>
        <fullName evidence="5">Mycobactin synthase protein K</fullName>
    </alternativeName>
</protein>
<dbReference type="Pfam" id="PF01804">
    <property type="entry name" value="Penicil_amidase"/>
    <property type="match status" value="2"/>
</dbReference>
<dbReference type="PROSITE" id="PS51186">
    <property type="entry name" value="GNAT"/>
    <property type="match status" value="1"/>
</dbReference>
<dbReference type="SMART" id="SM01006">
    <property type="entry name" value="AlcB"/>
    <property type="match status" value="1"/>
</dbReference>
<accession>A0A1H4MLL0</accession>
<comment type="function">
    <text evidence="1">Acyltransferase required for the direct transfer of medium- to long-chain fatty acyl moieties from a carrier protein (MbtL) on to the epsilon-amino group of lysine residue in the mycobactin core.</text>
</comment>
<dbReference type="GO" id="GO:0016811">
    <property type="term" value="F:hydrolase activity, acting on carbon-nitrogen (but not peptide) bonds, in linear amides"/>
    <property type="evidence" value="ECO:0007669"/>
    <property type="project" value="InterPro"/>
</dbReference>
<dbReference type="AlphaFoldDB" id="A0A1H4MLL0"/>
<dbReference type="PANTHER" id="PTHR34218">
    <property type="entry name" value="PEPTIDASE S45 PENICILLIN AMIDASE"/>
    <property type="match status" value="1"/>
</dbReference>
<dbReference type="GO" id="GO:0019290">
    <property type="term" value="P:siderophore biosynthetic process"/>
    <property type="evidence" value="ECO:0007669"/>
    <property type="project" value="InterPro"/>
</dbReference>
<dbReference type="Gene3D" id="3.60.20.10">
    <property type="entry name" value="Glutamine Phosphoribosylpyrophosphate, subunit 1, domain 1"/>
    <property type="match status" value="2"/>
</dbReference>
<dbReference type="InterPro" id="IPR029055">
    <property type="entry name" value="Ntn_hydrolases_N"/>
</dbReference>
<organism evidence="7 8">
    <name type="scientific">Nocardioides exalbidus</name>
    <dbReference type="NCBI Taxonomy" id="402596"/>
    <lineage>
        <taxon>Bacteria</taxon>
        <taxon>Bacillati</taxon>
        <taxon>Actinomycetota</taxon>
        <taxon>Actinomycetes</taxon>
        <taxon>Propionibacteriales</taxon>
        <taxon>Nocardioidaceae</taxon>
        <taxon>Nocardioides</taxon>
    </lineage>
</organism>
<evidence type="ECO:0000256" key="1">
    <source>
        <dbReference type="ARBA" id="ARBA00003818"/>
    </source>
</evidence>
<dbReference type="InterPro" id="IPR019432">
    <property type="entry name" value="Acyltransferase_MbtK/IucB-like"/>
</dbReference>
<dbReference type="Gene3D" id="1.10.1400.10">
    <property type="match status" value="1"/>
</dbReference>
<dbReference type="InterPro" id="IPR002692">
    <property type="entry name" value="S45"/>
</dbReference>
<evidence type="ECO:0000256" key="4">
    <source>
        <dbReference type="ARBA" id="ARBA00020586"/>
    </source>
</evidence>
<dbReference type="InterPro" id="IPR016181">
    <property type="entry name" value="Acyl_CoA_acyltransferase"/>
</dbReference>
<proteinExistence type="inferred from homology"/>
<dbReference type="PANTHER" id="PTHR34218:SF4">
    <property type="entry name" value="ACYL-HOMOSERINE LACTONE ACYLASE QUIP"/>
    <property type="match status" value="1"/>
</dbReference>
<comment type="pathway">
    <text evidence="2">Siderophore biosynthesis; mycobactin biosynthesis.</text>
</comment>
<dbReference type="RefSeq" id="WP_090968266.1">
    <property type="nucleotide sequence ID" value="NZ_FNRT01000002.1"/>
</dbReference>
<dbReference type="Pfam" id="PF13523">
    <property type="entry name" value="Acetyltransf_8"/>
    <property type="match status" value="1"/>
</dbReference>
<dbReference type="SUPFAM" id="SSF56235">
    <property type="entry name" value="N-terminal nucleophile aminohydrolases (Ntn hydrolases)"/>
    <property type="match status" value="1"/>
</dbReference>
<dbReference type="GO" id="GO:0017000">
    <property type="term" value="P:antibiotic biosynthetic process"/>
    <property type="evidence" value="ECO:0007669"/>
    <property type="project" value="InterPro"/>
</dbReference>
<reference evidence="8" key="1">
    <citation type="submission" date="2016-10" db="EMBL/GenBank/DDBJ databases">
        <authorList>
            <person name="Varghese N."/>
            <person name="Submissions S."/>
        </authorList>
    </citation>
    <scope>NUCLEOTIDE SEQUENCE [LARGE SCALE GENOMIC DNA]</scope>
    <source>
        <strain evidence="8">DSM 22017</strain>
    </source>
</reference>
<dbReference type="Gene3D" id="3.40.630.30">
    <property type="match status" value="1"/>
</dbReference>
<evidence type="ECO:0000313" key="8">
    <source>
        <dbReference type="Proteomes" id="UP000198742"/>
    </source>
</evidence>
<name>A0A1H4MLL0_9ACTN</name>
<dbReference type="UniPathway" id="UPA00011"/>
<sequence>MSVHRDAHGIPRVRSATLLDLAFDQGRVTAHDRAWQLTVERLRGEGRVGVLGGSAAWDAFAADLDVAGTAQRGFAALDAESQAFFAAYADGVRAGFAEGATSPELVSHGDLGEWQPWSSLAVYLVQHVLFAGFPTKLWAASVEPGLHPRLATLLGVEPPHGSNAFAVGAARTTTGLPLIGADPHRVFESPGIYQQVGLSCDEVDVVGLAFPGVPGVQHFGHTGHVAWAVTHAMADYQDASVVDGHLVVRTPTSELGDVGLGAILPLLRARTVDDVDAALEHWVEPVNNVLVADTTGRVLHRVAGRVPVRSGGAWTGWVDLPRIEVGPDEVAVTANDRTDERWDALATRFAPPWRRDRIASLLASGGADAGLVDVRRAASVLTDHHDAAGAALLGLLLGLDDLPERSAAVVDLLRAWDGSMAADSVAAGAYAAVRDAVVAAVVADPVLAPARSAAPPVHAEVLAPWWHLPSRIARVLPDLVRDPPPGLDLDEIARSALAQVAALPDQPWGDRHRLTPIHAHAELRLDPVPYLPSVAGTPLDGDVECVAAAASIPGTDMSVSGPIARIVWDLSDRSRSRWAVPLGASGIVGDPHHDDQLTSWKDGTLLPVASHTFSLRPVSPVADASLLHGWFTEPRAAFWGIGTRSPEEVGDIYAWIDEQPHLTASLALLDDHPVGLLQTYDPFVDEIGEHYDRRSGDLGVHLFLASDAARAGHTAELTAYLLEQVFADPAVVRLVLEPDVDNAASIALLRRLGAELGPVTEVPAPMPDLPAKKAQFAFLARRPER</sequence>
<dbReference type="SUPFAM" id="SSF55729">
    <property type="entry name" value="Acyl-CoA N-acyltransferases (Nat)"/>
    <property type="match status" value="1"/>
</dbReference>
<dbReference type="Proteomes" id="UP000198742">
    <property type="component" value="Unassembled WGS sequence"/>
</dbReference>
<feature type="domain" description="N-acetyltransferase" evidence="6">
    <location>
        <begin position="613"/>
        <end position="775"/>
    </location>
</feature>